<gene>
    <name evidence="1" type="ORF">SDC9_114198</name>
</gene>
<reference evidence="1" key="1">
    <citation type="submission" date="2019-08" db="EMBL/GenBank/DDBJ databases">
        <authorList>
            <person name="Kucharzyk K."/>
            <person name="Murdoch R.W."/>
            <person name="Higgins S."/>
            <person name="Loffler F."/>
        </authorList>
    </citation>
    <scope>NUCLEOTIDE SEQUENCE</scope>
</reference>
<proteinExistence type="predicted"/>
<dbReference type="EMBL" id="VSSQ01021595">
    <property type="protein sequence ID" value="MPM67276.1"/>
    <property type="molecule type" value="Genomic_DNA"/>
</dbReference>
<evidence type="ECO:0000313" key="1">
    <source>
        <dbReference type="EMBL" id="MPM67276.1"/>
    </source>
</evidence>
<comment type="caution">
    <text evidence="1">The sequence shown here is derived from an EMBL/GenBank/DDBJ whole genome shotgun (WGS) entry which is preliminary data.</text>
</comment>
<dbReference type="AlphaFoldDB" id="A0A645BPG8"/>
<name>A0A645BPG8_9ZZZZ</name>
<accession>A0A645BPG8</accession>
<protein>
    <submittedName>
        <fullName evidence="1">Uncharacterized protein</fullName>
    </submittedName>
</protein>
<organism evidence="1">
    <name type="scientific">bioreactor metagenome</name>
    <dbReference type="NCBI Taxonomy" id="1076179"/>
    <lineage>
        <taxon>unclassified sequences</taxon>
        <taxon>metagenomes</taxon>
        <taxon>ecological metagenomes</taxon>
    </lineage>
</organism>
<sequence length="306" mass="35367">MNVWRIHNKPDFSKSKGYTKDDLIQFCMTEGIIGVGWSKITTRVDSKDAINKEAKEQYTYRATAGLKAVNAMCSMQVNDLIWTRVDGIYFLCKVTGLWVNSKPEGKHYDFDVSNYVNVEWLRVGREDEIPGHVISSFRPAAAVQNVKNVEEISKYIWNQSKGSNDYDINNEGRNIWDALSDKDIEEIVLLYLQIEKGYYIFTQSLKNTTKKYECTMINKNGELAFPQVKSGSVPLAADDYEDALQDDKNAQIFLFTVCEDYDRNSKPNIHYLTKKEIEDFMKQNKKVLPKLTKRWLELCGFYKTSS</sequence>